<keyword evidence="5" id="KW-0552">Olfaction</keyword>
<evidence type="ECO:0000256" key="2">
    <source>
        <dbReference type="ARBA" id="ARBA00022475"/>
    </source>
</evidence>
<dbReference type="GO" id="GO:0005886">
    <property type="term" value="C:plasma membrane"/>
    <property type="evidence" value="ECO:0007669"/>
    <property type="project" value="UniProtKB-SubCell"/>
</dbReference>
<evidence type="ECO:0000256" key="9">
    <source>
        <dbReference type="ARBA" id="ARBA00023224"/>
    </source>
</evidence>
<dbReference type="EMBL" id="OU893344">
    <property type="protein sequence ID" value="CAG9785337.1"/>
    <property type="molecule type" value="Genomic_DNA"/>
</dbReference>
<evidence type="ECO:0000256" key="11">
    <source>
        <dbReference type="SAM" id="Phobius"/>
    </source>
</evidence>
<dbReference type="PANTHER" id="PTHR21137">
    <property type="entry name" value="ODORANT RECEPTOR"/>
    <property type="match status" value="1"/>
</dbReference>
<comment type="subcellular location">
    <subcellularLocation>
        <location evidence="1">Cell membrane</location>
        <topology evidence="1">Multi-pass membrane protein</topology>
    </subcellularLocation>
</comment>
<evidence type="ECO:0000313" key="12">
    <source>
        <dbReference type="EMBL" id="CAG9785337.1"/>
    </source>
</evidence>
<dbReference type="AlphaFoldDB" id="A0A9N9QXG5"/>
<keyword evidence="2" id="KW-1003">Cell membrane</keyword>
<evidence type="ECO:0000256" key="4">
    <source>
        <dbReference type="ARBA" id="ARBA00022692"/>
    </source>
</evidence>
<feature type="transmembrane region" description="Helical" evidence="11">
    <location>
        <begin position="21"/>
        <end position="40"/>
    </location>
</feature>
<evidence type="ECO:0000256" key="3">
    <source>
        <dbReference type="ARBA" id="ARBA00022606"/>
    </source>
</evidence>
<proteinExistence type="predicted"/>
<sequence length="166" mass="19122">MYQSFYIFRHSRLFNSLQSRVMFFYVIVCSVMLCACAYQLTAATSAMQILVQVEYLIFGLSELFLFCWHSNEVMLKSEDVVLGPYESQWTGISRKHKKNIILLIGQLQNRLVYTAGPFTDLTVATFINRNRTIFEEAITGNESGSRMTRTCKKDRGKKVGQASQTW</sequence>
<dbReference type="Proteomes" id="UP001153714">
    <property type="component" value="Chromosome 13"/>
</dbReference>
<evidence type="ECO:0000256" key="5">
    <source>
        <dbReference type="ARBA" id="ARBA00022725"/>
    </source>
</evidence>
<gene>
    <name evidence="12" type="ORF">DIATSA_LOCUS3376</name>
</gene>
<dbReference type="PANTHER" id="PTHR21137:SF35">
    <property type="entry name" value="ODORANT RECEPTOR 19A-RELATED"/>
    <property type="match status" value="1"/>
</dbReference>
<reference evidence="12" key="2">
    <citation type="submission" date="2022-10" db="EMBL/GenBank/DDBJ databases">
        <authorList>
            <consortium name="ENA_rothamsted_submissions"/>
            <consortium name="culmorum"/>
            <person name="King R."/>
        </authorList>
    </citation>
    <scope>NUCLEOTIDE SEQUENCE</scope>
</reference>
<keyword evidence="6 11" id="KW-1133">Transmembrane helix</keyword>
<accession>A0A9N9QXG5</accession>
<evidence type="ECO:0000313" key="13">
    <source>
        <dbReference type="Proteomes" id="UP001153714"/>
    </source>
</evidence>
<dbReference type="InterPro" id="IPR004117">
    <property type="entry name" value="7tm6_olfct_rcpt"/>
</dbReference>
<keyword evidence="3" id="KW-0716">Sensory transduction</keyword>
<keyword evidence="7 11" id="KW-0472">Membrane</keyword>
<name>A0A9N9QXG5_9NEOP</name>
<keyword evidence="13" id="KW-1185">Reference proteome</keyword>
<evidence type="ECO:0008006" key="14">
    <source>
        <dbReference type="Google" id="ProtNLM"/>
    </source>
</evidence>
<organism evidence="12 13">
    <name type="scientific">Diatraea saccharalis</name>
    <name type="common">sugarcane borer</name>
    <dbReference type="NCBI Taxonomy" id="40085"/>
    <lineage>
        <taxon>Eukaryota</taxon>
        <taxon>Metazoa</taxon>
        <taxon>Ecdysozoa</taxon>
        <taxon>Arthropoda</taxon>
        <taxon>Hexapoda</taxon>
        <taxon>Insecta</taxon>
        <taxon>Pterygota</taxon>
        <taxon>Neoptera</taxon>
        <taxon>Endopterygota</taxon>
        <taxon>Lepidoptera</taxon>
        <taxon>Glossata</taxon>
        <taxon>Ditrysia</taxon>
        <taxon>Pyraloidea</taxon>
        <taxon>Crambidae</taxon>
        <taxon>Crambinae</taxon>
        <taxon>Diatraea</taxon>
    </lineage>
</organism>
<dbReference type="OrthoDB" id="6597368at2759"/>
<dbReference type="Pfam" id="PF02949">
    <property type="entry name" value="7tm_6"/>
    <property type="match status" value="1"/>
</dbReference>
<reference evidence="12" key="1">
    <citation type="submission" date="2021-12" db="EMBL/GenBank/DDBJ databases">
        <authorList>
            <person name="King R."/>
        </authorList>
    </citation>
    <scope>NUCLEOTIDE SEQUENCE</scope>
</reference>
<keyword evidence="4 11" id="KW-0812">Transmembrane</keyword>
<feature type="compositionally biased region" description="Basic residues" evidence="10">
    <location>
        <begin position="149"/>
        <end position="158"/>
    </location>
</feature>
<evidence type="ECO:0000256" key="6">
    <source>
        <dbReference type="ARBA" id="ARBA00022989"/>
    </source>
</evidence>
<evidence type="ECO:0000256" key="7">
    <source>
        <dbReference type="ARBA" id="ARBA00023136"/>
    </source>
</evidence>
<feature type="region of interest" description="Disordered" evidence="10">
    <location>
        <begin position="144"/>
        <end position="166"/>
    </location>
</feature>
<evidence type="ECO:0000256" key="8">
    <source>
        <dbReference type="ARBA" id="ARBA00023170"/>
    </source>
</evidence>
<keyword evidence="9" id="KW-0807">Transducer</keyword>
<keyword evidence="8" id="KW-0675">Receptor</keyword>
<dbReference type="GO" id="GO:0007165">
    <property type="term" value="P:signal transduction"/>
    <property type="evidence" value="ECO:0007669"/>
    <property type="project" value="UniProtKB-KW"/>
</dbReference>
<dbReference type="GO" id="GO:0004984">
    <property type="term" value="F:olfactory receptor activity"/>
    <property type="evidence" value="ECO:0007669"/>
    <property type="project" value="InterPro"/>
</dbReference>
<evidence type="ECO:0000256" key="1">
    <source>
        <dbReference type="ARBA" id="ARBA00004651"/>
    </source>
</evidence>
<dbReference type="GO" id="GO:0005549">
    <property type="term" value="F:odorant binding"/>
    <property type="evidence" value="ECO:0007669"/>
    <property type="project" value="InterPro"/>
</dbReference>
<protein>
    <recommendedName>
        <fullName evidence="14">Odorant receptor</fullName>
    </recommendedName>
</protein>
<evidence type="ECO:0000256" key="10">
    <source>
        <dbReference type="SAM" id="MobiDB-lite"/>
    </source>
</evidence>